<dbReference type="Proteomes" id="UP000605733">
    <property type="component" value="Unassembled WGS sequence"/>
</dbReference>
<gene>
    <name evidence="1" type="ORF">GCM10011532_02920</name>
</gene>
<dbReference type="EMBL" id="BMIX01000001">
    <property type="protein sequence ID" value="GGG23220.1"/>
    <property type="molecule type" value="Genomic_DNA"/>
</dbReference>
<accession>A0ABQ1WBH4</accession>
<protein>
    <submittedName>
        <fullName evidence="1">Uncharacterized protein</fullName>
    </submittedName>
</protein>
<keyword evidence="2" id="KW-1185">Reference proteome</keyword>
<reference evidence="2" key="1">
    <citation type="journal article" date="2019" name="Int. J. Syst. Evol. Microbiol.">
        <title>The Global Catalogue of Microorganisms (GCM) 10K type strain sequencing project: providing services to taxonomists for standard genome sequencing and annotation.</title>
        <authorList>
            <consortium name="The Broad Institute Genomics Platform"/>
            <consortium name="The Broad Institute Genome Sequencing Center for Infectious Disease"/>
            <person name="Wu L."/>
            <person name="Ma J."/>
        </authorList>
    </citation>
    <scope>NUCLEOTIDE SEQUENCE [LARGE SCALE GENOMIC DNA]</scope>
    <source>
        <strain evidence="2">CGMCC 1.15422</strain>
    </source>
</reference>
<evidence type="ECO:0000313" key="2">
    <source>
        <dbReference type="Proteomes" id="UP000605733"/>
    </source>
</evidence>
<sequence length="140" mass="16670">MNVIYKSSFQSIQSEYQLELRERSGSKEILLERHFYSKQSPEPSEGITIHPKILNELISQLIECSEKLNIPFKHSKTLTPTQRQEIQRRYLRGISIKDLCIQFDSNLLGIERVLLDAGIELVDLNYKKPYRYWHRKNYKK</sequence>
<proteinExistence type="predicted"/>
<dbReference type="RefSeq" id="WP_011710454.1">
    <property type="nucleotide sequence ID" value="NZ_BMIX01000001.1"/>
</dbReference>
<name>A0ABQ1WBH4_9FLAO</name>
<comment type="caution">
    <text evidence="1">The sequence shown here is derived from an EMBL/GenBank/DDBJ whole genome shotgun (WGS) entry which is preliminary data.</text>
</comment>
<evidence type="ECO:0000313" key="1">
    <source>
        <dbReference type="EMBL" id="GGG23220.1"/>
    </source>
</evidence>
<organism evidence="1 2">
    <name type="scientific">Christiangramia forsetii</name>
    <dbReference type="NCBI Taxonomy" id="411153"/>
    <lineage>
        <taxon>Bacteria</taxon>
        <taxon>Pseudomonadati</taxon>
        <taxon>Bacteroidota</taxon>
        <taxon>Flavobacteriia</taxon>
        <taxon>Flavobacteriales</taxon>
        <taxon>Flavobacteriaceae</taxon>
        <taxon>Christiangramia</taxon>
    </lineage>
</organism>